<dbReference type="RefSeq" id="WP_176909190.1">
    <property type="nucleotide sequence ID" value="NZ_JABKAU010000027.1"/>
</dbReference>
<evidence type="ECO:0000313" key="3">
    <source>
        <dbReference type="Proteomes" id="UP000565521"/>
    </source>
</evidence>
<gene>
    <name evidence="2" type="ORF">HW554_13915</name>
</gene>
<dbReference type="EMBL" id="JABKAU010000027">
    <property type="protein sequence ID" value="NVO32310.1"/>
    <property type="molecule type" value="Genomic_DNA"/>
</dbReference>
<feature type="signal peptide" evidence="1">
    <location>
        <begin position="1"/>
        <end position="21"/>
    </location>
</feature>
<name>A0A7Y7U7A0_9BACT</name>
<accession>A0A7Y7U7A0</accession>
<comment type="caution">
    <text evidence="2">The sequence shown here is derived from an EMBL/GenBank/DDBJ whole genome shotgun (WGS) entry which is preliminary data.</text>
</comment>
<dbReference type="Proteomes" id="UP000565521">
    <property type="component" value="Unassembled WGS sequence"/>
</dbReference>
<keyword evidence="3" id="KW-1185">Reference proteome</keyword>
<dbReference type="AlphaFoldDB" id="A0A7Y7U7A0"/>
<protein>
    <submittedName>
        <fullName evidence="2">Uncharacterized protein</fullName>
    </submittedName>
</protein>
<dbReference type="PROSITE" id="PS51257">
    <property type="entry name" value="PROKAR_LIPOPROTEIN"/>
    <property type="match status" value="1"/>
</dbReference>
<organism evidence="2 3">
    <name type="scientific">Hymenobacter lapidiphilus</name>
    <dbReference type="NCBI Taxonomy" id="2608003"/>
    <lineage>
        <taxon>Bacteria</taxon>
        <taxon>Pseudomonadati</taxon>
        <taxon>Bacteroidota</taxon>
        <taxon>Cytophagia</taxon>
        <taxon>Cytophagales</taxon>
        <taxon>Hymenobacteraceae</taxon>
        <taxon>Hymenobacter</taxon>
    </lineage>
</organism>
<feature type="chain" id="PRO_5031203397" evidence="1">
    <location>
        <begin position="22"/>
        <end position="287"/>
    </location>
</feature>
<reference evidence="2 3" key="1">
    <citation type="submission" date="2020-05" db="EMBL/GenBank/DDBJ databases">
        <title>Hymenobacter terrestris sp. nov. and Hymenobacter lapidiphilus sp. nov., isolated from regoliths in Antarctica.</title>
        <authorList>
            <person name="Sedlacek I."/>
            <person name="Pantucek R."/>
            <person name="Zeman M."/>
            <person name="Holochova P."/>
            <person name="Kralova S."/>
            <person name="Stankova E."/>
            <person name="Sedo O."/>
            <person name="Micenkova L."/>
            <person name="Svec P."/>
            <person name="Gupta V."/>
            <person name="Sood U."/>
            <person name="Korpole U.S."/>
            <person name="Lal R."/>
        </authorList>
    </citation>
    <scope>NUCLEOTIDE SEQUENCE [LARGE SCALE GENOMIC DNA]</scope>
    <source>
        <strain evidence="2 3">P5342</strain>
    </source>
</reference>
<keyword evidence="1" id="KW-0732">Signal</keyword>
<evidence type="ECO:0000256" key="1">
    <source>
        <dbReference type="SAM" id="SignalP"/>
    </source>
</evidence>
<sequence>MRHPLLLCLTMCGLLFSSACSTPNDPATRALPRSFDYVGQFEPSFLEHATFAVRSQQGTGQLRFTRYHRPTPEDTLRYAVFADSVALTLHELREFFAALDSVPLLRMKTGELWATDGIWVQNEVEQDGARNAFGFQSPRKAREPAEHRLVEAVLGLARRKFRTVPQRDYFERLAEYFDFGLPCAITATHPFEVRVHGVVYDKYVADGSLPAFLQQLPTGQPVLMDLTNSPGMAYGCFPALRRFLRANPRVFWVPSAAAAEDLQAMGVEPGHLAATLAQGRALCKAAR</sequence>
<proteinExistence type="predicted"/>
<evidence type="ECO:0000313" key="2">
    <source>
        <dbReference type="EMBL" id="NVO32310.1"/>
    </source>
</evidence>